<reference evidence="2 3" key="1">
    <citation type="submission" date="2023-04" db="EMBL/GenBank/DDBJ databases">
        <title>Genome of Basidiobolus ranarum AG-B5.</title>
        <authorList>
            <person name="Stajich J.E."/>
            <person name="Carter-House D."/>
            <person name="Gryganskyi A."/>
        </authorList>
    </citation>
    <scope>NUCLEOTIDE SEQUENCE [LARGE SCALE GENOMIC DNA]</scope>
    <source>
        <strain evidence="2 3">AG-B5</strain>
    </source>
</reference>
<keyword evidence="3" id="KW-1185">Reference proteome</keyword>
<dbReference type="Proteomes" id="UP001479436">
    <property type="component" value="Unassembled WGS sequence"/>
</dbReference>
<keyword evidence="1" id="KW-0472">Membrane</keyword>
<sequence length="69" mass="7931">MTPLDPLRVEQIRALGPFKNETHKIIWSLLAFHVTTILGIAICNKKLLQEDDAIPPDVNMVWARKPQRE</sequence>
<keyword evidence="1" id="KW-1133">Transmembrane helix</keyword>
<evidence type="ECO:0000256" key="1">
    <source>
        <dbReference type="SAM" id="Phobius"/>
    </source>
</evidence>
<evidence type="ECO:0000313" key="3">
    <source>
        <dbReference type="Proteomes" id="UP001479436"/>
    </source>
</evidence>
<proteinExistence type="predicted"/>
<keyword evidence="1" id="KW-0812">Transmembrane</keyword>
<feature type="transmembrane region" description="Helical" evidence="1">
    <location>
        <begin position="25"/>
        <end position="43"/>
    </location>
</feature>
<organism evidence="2 3">
    <name type="scientific">Basidiobolus ranarum</name>
    <dbReference type="NCBI Taxonomy" id="34480"/>
    <lineage>
        <taxon>Eukaryota</taxon>
        <taxon>Fungi</taxon>
        <taxon>Fungi incertae sedis</taxon>
        <taxon>Zoopagomycota</taxon>
        <taxon>Entomophthoromycotina</taxon>
        <taxon>Basidiobolomycetes</taxon>
        <taxon>Basidiobolales</taxon>
        <taxon>Basidiobolaceae</taxon>
        <taxon>Basidiobolus</taxon>
    </lineage>
</organism>
<protein>
    <submittedName>
        <fullName evidence="2">Uncharacterized protein</fullName>
    </submittedName>
</protein>
<comment type="caution">
    <text evidence="2">The sequence shown here is derived from an EMBL/GenBank/DDBJ whole genome shotgun (WGS) entry which is preliminary data.</text>
</comment>
<accession>A0ABR2WLN3</accession>
<name>A0ABR2WLN3_9FUNG</name>
<evidence type="ECO:0000313" key="2">
    <source>
        <dbReference type="EMBL" id="KAK9762414.1"/>
    </source>
</evidence>
<feature type="non-terminal residue" evidence="2">
    <location>
        <position position="69"/>
    </location>
</feature>
<gene>
    <name evidence="2" type="ORF">K7432_011870</name>
</gene>
<dbReference type="EMBL" id="JASJQH010000969">
    <property type="protein sequence ID" value="KAK9762414.1"/>
    <property type="molecule type" value="Genomic_DNA"/>
</dbReference>